<evidence type="ECO:0000256" key="2">
    <source>
        <dbReference type="SAM" id="Phobius"/>
    </source>
</evidence>
<reference evidence="3 4" key="1">
    <citation type="journal article" date="2016" name="Genome Announc.">
        <title>Draft Whole-Genome Sequence of Trichoderma gamsii T6085, a Promising Biocontrol Agent of Fusarium Head Blight on Wheat.</title>
        <authorList>
            <person name="Baroncelli R."/>
            <person name="Zapparata A."/>
            <person name="Piaggeschi G."/>
            <person name="Sarrocco S."/>
            <person name="Vannacci G."/>
        </authorList>
    </citation>
    <scope>NUCLEOTIDE SEQUENCE [LARGE SCALE GENOMIC DNA]</scope>
    <source>
        <strain evidence="3 4">T6085</strain>
    </source>
</reference>
<feature type="region of interest" description="Disordered" evidence="1">
    <location>
        <begin position="35"/>
        <end position="60"/>
    </location>
</feature>
<dbReference type="RefSeq" id="XP_018663184.1">
    <property type="nucleotide sequence ID" value="XM_018803487.1"/>
</dbReference>
<protein>
    <submittedName>
        <fullName evidence="3">Uncharacterized protein</fullName>
    </submittedName>
</protein>
<feature type="region of interest" description="Disordered" evidence="1">
    <location>
        <begin position="231"/>
        <end position="256"/>
    </location>
</feature>
<proteinExistence type="predicted"/>
<comment type="caution">
    <text evidence="3">The sequence shown here is derived from an EMBL/GenBank/DDBJ whole genome shotgun (WGS) entry which is preliminary data.</text>
</comment>
<dbReference type="Proteomes" id="UP000054821">
    <property type="component" value="Unassembled WGS sequence"/>
</dbReference>
<dbReference type="EMBL" id="JPDN02000015">
    <property type="protein sequence ID" value="PON26116.1"/>
    <property type="molecule type" value="Genomic_DNA"/>
</dbReference>
<evidence type="ECO:0000313" key="4">
    <source>
        <dbReference type="Proteomes" id="UP000054821"/>
    </source>
</evidence>
<keyword evidence="2" id="KW-0472">Membrane</keyword>
<keyword evidence="2" id="KW-1133">Transmembrane helix</keyword>
<sequence length="256" mass="27983">MQPTAVDEALIGEPLRLSNARESWLGHSLLPAAPRGWPTTSLSSKSGEEYAGRRERRADAPRQYKSKRCWLSRHVAQSRSFRIAAGLSAVHRMLARVDGPGRDRVLGPKLLRDTMRYYANATSQLPASAEHGANSQLLGALVAAEQPIFGYNAWGLALFLSDLHLLPTGLLLSWVAAVPLILPGCPRSQRQVVAWAGDCAFQFIRRMAGRPLWPIVAVVVFEIFIPSLGAGTHSSKKRRKVGSPGQEGVLYKSSAR</sequence>
<feature type="transmembrane region" description="Helical" evidence="2">
    <location>
        <begin position="212"/>
        <end position="230"/>
    </location>
</feature>
<accession>A0A2P4ZPC2</accession>
<keyword evidence="2" id="KW-0812">Transmembrane</keyword>
<dbReference type="GeneID" id="29983570"/>
<keyword evidence="4" id="KW-1185">Reference proteome</keyword>
<organism evidence="3 4">
    <name type="scientific">Trichoderma gamsii</name>
    <dbReference type="NCBI Taxonomy" id="398673"/>
    <lineage>
        <taxon>Eukaryota</taxon>
        <taxon>Fungi</taxon>
        <taxon>Dikarya</taxon>
        <taxon>Ascomycota</taxon>
        <taxon>Pezizomycotina</taxon>
        <taxon>Sordariomycetes</taxon>
        <taxon>Hypocreomycetidae</taxon>
        <taxon>Hypocreales</taxon>
        <taxon>Hypocreaceae</taxon>
        <taxon>Trichoderma</taxon>
    </lineage>
</organism>
<evidence type="ECO:0000256" key="1">
    <source>
        <dbReference type="SAM" id="MobiDB-lite"/>
    </source>
</evidence>
<feature type="compositionally biased region" description="Basic and acidic residues" evidence="1">
    <location>
        <begin position="46"/>
        <end position="60"/>
    </location>
</feature>
<name>A0A2P4ZPC2_9HYPO</name>
<dbReference type="AlphaFoldDB" id="A0A2P4ZPC2"/>
<evidence type="ECO:0000313" key="3">
    <source>
        <dbReference type="EMBL" id="PON26116.1"/>
    </source>
</evidence>
<gene>
    <name evidence="3" type="ORF">TGAM01_v205060</name>
</gene>